<evidence type="ECO:0000256" key="1">
    <source>
        <dbReference type="ARBA" id="ARBA00004202"/>
    </source>
</evidence>
<evidence type="ECO:0000256" key="3">
    <source>
        <dbReference type="ARBA" id="ARBA00022448"/>
    </source>
</evidence>
<dbReference type="PIRSF" id="PIRSF039085">
    <property type="entry name" value="ABC_ATPase_HisP"/>
    <property type="match status" value="1"/>
</dbReference>
<dbReference type="Gene3D" id="3.40.50.300">
    <property type="entry name" value="P-loop containing nucleotide triphosphate hydrolases"/>
    <property type="match status" value="1"/>
</dbReference>
<keyword evidence="12" id="KW-1185">Reference proteome</keyword>
<keyword evidence="8" id="KW-0029">Amino-acid transport</keyword>
<keyword evidence="6" id="KW-0547">Nucleotide-binding</keyword>
<keyword evidence="3" id="KW-0813">Transport</keyword>
<evidence type="ECO:0000256" key="7">
    <source>
        <dbReference type="ARBA" id="ARBA00022840"/>
    </source>
</evidence>
<dbReference type="Proteomes" id="UP000198638">
    <property type="component" value="Unassembled WGS sequence"/>
</dbReference>
<dbReference type="InterPro" id="IPR003593">
    <property type="entry name" value="AAA+_ATPase"/>
</dbReference>
<reference evidence="12" key="1">
    <citation type="submission" date="2016-10" db="EMBL/GenBank/DDBJ databases">
        <authorList>
            <person name="Varghese N."/>
            <person name="Submissions S."/>
        </authorList>
    </citation>
    <scope>NUCLEOTIDE SEQUENCE [LARGE SCALE GENOMIC DNA]</scope>
    <source>
        <strain evidence="12">LMG 24000</strain>
    </source>
</reference>
<dbReference type="Pfam" id="PF00005">
    <property type="entry name" value="ABC_tran"/>
    <property type="match status" value="1"/>
</dbReference>
<feature type="domain" description="ABC transporter" evidence="10">
    <location>
        <begin position="6"/>
        <end position="241"/>
    </location>
</feature>
<dbReference type="GO" id="GO:0015424">
    <property type="term" value="F:ABC-type amino acid transporter activity"/>
    <property type="evidence" value="ECO:0007669"/>
    <property type="project" value="InterPro"/>
</dbReference>
<evidence type="ECO:0000256" key="5">
    <source>
        <dbReference type="ARBA" id="ARBA00022519"/>
    </source>
</evidence>
<dbReference type="AlphaFoldDB" id="A0A1H4D256"/>
<dbReference type="GO" id="GO:0005886">
    <property type="term" value="C:plasma membrane"/>
    <property type="evidence" value="ECO:0007669"/>
    <property type="project" value="UniProtKB-SubCell"/>
</dbReference>
<proteinExistence type="inferred from homology"/>
<dbReference type="STRING" id="83784.SAMN05192564_102618"/>
<dbReference type="InterPro" id="IPR030679">
    <property type="entry name" value="ABC_ATPase_HisP-typ"/>
</dbReference>
<evidence type="ECO:0000313" key="11">
    <source>
        <dbReference type="EMBL" id="SEA66590.1"/>
    </source>
</evidence>
<evidence type="ECO:0000256" key="9">
    <source>
        <dbReference type="ARBA" id="ARBA00023136"/>
    </source>
</evidence>
<dbReference type="EMBL" id="FNRQ01000002">
    <property type="protein sequence ID" value="SEA66590.1"/>
    <property type="molecule type" value="Genomic_DNA"/>
</dbReference>
<comment type="similarity">
    <text evidence="2">Belongs to the ABC transporter superfamily.</text>
</comment>
<evidence type="ECO:0000259" key="10">
    <source>
        <dbReference type="PROSITE" id="PS50893"/>
    </source>
</evidence>
<protein>
    <submittedName>
        <fullName evidence="11">Amino acid ABC transporter ATP-binding protein, PAAT family</fullName>
    </submittedName>
</protein>
<dbReference type="PANTHER" id="PTHR43166:SF9">
    <property type="entry name" value="GLUTAMATE_ASPARTATE IMPORT ATP-BINDING PROTEIN GLTL"/>
    <property type="match status" value="1"/>
</dbReference>
<sequence>MGSPILEVSALRKRYGSLEVLRGIDLSIKAGQRIVVMGSSGSGKSSFIRCLNGLEKTDDGTIRFHGENIEALSETSWRRVRQRMGMVFQNYSLFPHFNVLSNLTFAPIREHVLSAHEAEKNALAWLERVGLIDKAHAYPAQLSGGQQQRVAIVRSMMMKPDVMLFDEPTSALDPETVGEVLSIIAELTADGLTSVVVTHEMGFARRCADRIVFMDEGKIIEDCSPEQFFTAPTTERARRFISNHK</sequence>
<evidence type="ECO:0000313" key="12">
    <source>
        <dbReference type="Proteomes" id="UP000198638"/>
    </source>
</evidence>
<dbReference type="InterPro" id="IPR017871">
    <property type="entry name" value="ABC_transporter-like_CS"/>
</dbReference>
<keyword evidence="5" id="KW-0997">Cell inner membrane</keyword>
<name>A0A1H4D256_9BURK</name>
<keyword evidence="7 11" id="KW-0067">ATP-binding</keyword>
<comment type="subcellular location">
    <subcellularLocation>
        <location evidence="1">Cell membrane</location>
        <topology evidence="1">Peripheral membrane protein</topology>
    </subcellularLocation>
</comment>
<dbReference type="InterPro" id="IPR050086">
    <property type="entry name" value="MetN_ABC_transporter-like"/>
</dbReference>
<keyword evidence="4" id="KW-1003">Cell membrane</keyword>
<dbReference type="InterPro" id="IPR027417">
    <property type="entry name" value="P-loop_NTPase"/>
</dbReference>
<dbReference type="GO" id="GO:0005524">
    <property type="term" value="F:ATP binding"/>
    <property type="evidence" value="ECO:0007669"/>
    <property type="project" value="UniProtKB-KW"/>
</dbReference>
<evidence type="ECO:0000256" key="6">
    <source>
        <dbReference type="ARBA" id="ARBA00022741"/>
    </source>
</evidence>
<evidence type="ECO:0000256" key="8">
    <source>
        <dbReference type="ARBA" id="ARBA00022970"/>
    </source>
</evidence>
<dbReference type="PANTHER" id="PTHR43166">
    <property type="entry name" value="AMINO ACID IMPORT ATP-BINDING PROTEIN"/>
    <property type="match status" value="1"/>
</dbReference>
<dbReference type="OrthoDB" id="9802264at2"/>
<accession>A0A1H4D256</accession>
<dbReference type="PROSITE" id="PS50893">
    <property type="entry name" value="ABC_TRANSPORTER_2"/>
    <property type="match status" value="1"/>
</dbReference>
<dbReference type="SUPFAM" id="SSF52540">
    <property type="entry name" value="P-loop containing nucleoside triphosphate hydrolases"/>
    <property type="match status" value="1"/>
</dbReference>
<dbReference type="InterPro" id="IPR003439">
    <property type="entry name" value="ABC_transporter-like_ATP-bd"/>
</dbReference>
<dbReference type="PROSITE" id="PS00211">
    <property type="entry name" value="ABC_TRANSPORTER_1"/>
    <property type="match status" value="1"/>
</dbReference>
<evidence type="ECO:0000256" key="2">
    <source>
        <dbReference type="ARBA" id="ARBA00005417"/>
    </source>
</evidence>
<evidence type="ECO:0000256" key="4">
    <source>
        <dbReference type="ARBA" id="ARBA00022475"/>
    </source>
</evidence>
<keyword evidence="9" id="KW-0472">Membrane</keyword>
<organism evidence="11 12">
    <name type="scientific">Paraburkholderia sartisoli</name>
    <dbReference type="NCBI Taxonomy" id="83784"/>
    <lineage>
        <taxon>Bacteria</taxon>
        <taxon>Pseudomonadati</taxon>
        <taxon>Pseudomonadota</taxon>
        <taxon>Betaproteobacteria</taxon>
        <taxon>Burkholderiales</taxon>
        <taxon>Burkholderiaceae</taxon>
        <taxon>Paraburkholderia</taxon>
    </lineage>
</organism>
<dbReference type="GO" id="GO:0016887">
    <property type="term" value="F:ATP hydrolysis activity"/>
    <property type="evidence" value="ECO:0007669"/>
    <property type="project" value="InterPro"/>
</dbReference>
<gene>
    <name evidence="11" type="ORF">SAMN05192564_102618</name>
</gene>
<dbReference type="SMART" id="SM00382">
    <property type="entry name" value="AAA"/>
    <property type="match status" value="1"/>
</dbReference>